<dbReference type="Gene3D" id="3.40.50.80">
    <property type="entry name" value="Nucleotide-binding domain of ferredoxin-NADP reductase (FNR) module"/>
    <property type="match status" value="1"/>
</dbReference>
<dbReference type="PROSITE" id="PS50902">
    <property type="entry name" value="FLAVODOXIN_LIKE"/>
    <property type="match status" value="1"/>
</dbReference>
<dbReference type="SUPFAM" id="SSF52343">
    <property type="entry name" value="Ferredoxin reductase-like, C-terminal NADP-linked domain"/>
    <property type="match status" value="1"/>
</dbReference>
<dbReference type="STRING" id="4555.A0A368QMP5"/>
<dbReference type="Gene3D" id="3.40.50.360">
    <property type="match status" value="1"/>
</dbReference>
<dbReference type="SUPFAM" id="SSF52218">
    <property type="entry name" value="Flavoproteins"/>
    <property type="match status" value="1"/>
</dbReference>
<dbReference type="EMBL" id="CM003530">
    <property type="protein sequence ID" value="RCV18540.1"/>
    <property type="molecule type" value="Genomic_DNA"/>
</dbReference>
<evidence type="ECO:0000313" key="4">
    <source>
        <dbReference type="EMBL" id="RCV18540.1"/>
    </source>
</evidence>
<evidence type="ECO:0000256" key="1">
    <source>
        <dbReference type="ARBA" id="ARBA00022630"/>
    </source>
</evidence>
<dbReference type="InterPro" id="IPR008254">
    <property type="entry name" value="Flavodoxin/NO_synth"/>
</dbReference>
<dbReference type="OrthoDB" id="1856718at2759"/>
<reference evidence="4" key="2">
    <citation type="submission" date="2015-07" db="EMBL/GenBank/DDBJ databases">
        <authorList>
            <person name="Noorani M."/>
        </authorList>
    </citation>
    <scope>NUCLEOTIDE SEQUENCE</scope>
    <source>
        <strain evidence="4">Yugu1</strain>
    </source>
</reference>
<sequence length="275" mass="30877">MTSTDHLLLLLVCAELLADERFVVFVVSTMGQGDPPDSMKGFWRYLLQKRVGAQLLQGLHYVMFGLGDSGYQKYNFPAKKLDQRLLDLGAKRIMEKGLGDDQHPAGYEGALDRWLQSLWKSLNETNPSHLPRISDIIHPNLDVLGDAKVEVIYYSAPQDADISDSKRLIERPRSMSPALKFHNDGEPQYMLQTTGVLSLEMAGGFFVAFSRGQPEKIYVQDKIKEQSARVVDILCFNEAAIYDVLCQGSGVSKENASGWLKELKMAGRFVIETWS</sequence>
<dbReference type="InterPro" id="IPR029039">
    <property type="entry name" value="Flavoprotein-like_sf"/>
</dbReference>
<accession>A0A368QMP5</accession>
<organism evidence="4">
    <name type="scientific">Setaria italica</name>
    <name type="common">Foxtail millet</name>
    <name type="synonym">Panicum italicum</name>
    <dbReference type="NCBI Taxonomy" id="4555"/>
    <lineage>
        <taxon>Eukaryota</taxon>
        <taxon>Viridiplantae</taxon>
        <taxon>Streptophyta</taxon>
        <taxon>Embryophyta</taxon>
        <taxon>Tracheophyta</taxon>
        <taxon>Spermatophyta</taxon>
        <taxon>Magnoliopsida</taxon>
        <taxon>Liliopsida</taxon>
        <taxon>Poales</taxon>
        <taxon>Poaceae</taxon>
        <taxon>PACMAD clade</taxon>
        <taxon>Panicoideae</taxon>
        <taxon>Panicodae</taxon>
        <taxon>Paniceae</taxon>
        <taxon>Cenchrinae</taxon>
        <taxon>Setaria</taxon>
    </lineage>
</organism>
<dbReference type="PRINTS" id="PR00369">
    <property type="entry name" value="FLAVODOXIN"/>
</dbReference>
<dbReference type="GO" id="GO:0010181">
    <property type="term" value="F:FMN binding"/>
    <property type="evidence" value="ECO:0007669"/>
    <property type="project" value="InterPro"/>
</dbReference>
<keyword evidence="2" id="KW-0732">Signal</keyword>
<dbReference type="PANTHER" id="PTHR19384:SF113">
    <property type="entry name" value="FAD-BINDING FR-TYPE DOMAIN-CONTAINING PROTEIN"/>
    <property type="match status" value="1"/>
</dbReference>
<dbReference type="InterPro" id="IPR001094">
    <property type="entry name" value="Flavdoxin-like"/>
</dbReference>
<protein>
    <recommendedName>
        <fullName evidence="3">Flavodoxin-like domain-containing protein</fullName>
    </recommendedName>
</protein>
<evidence type="ECO:0000259" key="3">
    <source>
        <dbReference type="PROSITE" id="PS50902"/>
    </source>
</evidence>
<name>A0A368QMP5_SETIT</name>
<proteinExistence type="predicted"/>
<dbReference type="InterPro" id="IPR039261">
    <property type="entry name" value="FNR_nucleotide-bd"/>
</dbReference>
<dbReference type="Pfam" id="PF00258">
    <property type="entry name" value="Flavodoxin_1"/>
    <property type="match status" value="1"/>
</dbReference>
<keyword evidence="1" id="KW-0285">Flavoprotein</keyword>
<feature type="signal peptide" evidence="2">
    <location>
        <begin position="1"/>
        <end position="18"/>
    </location>
</feature>
<feature type="domain" description="Flavodoxin-like" evidence="3">
    <location>
        <begin position="1"/>
        <end position="119"/>
    </location>
</feature>
<evidence type="ECO:0000256" key="2">
    <source>
        <dbReference type="SAM" id="SignalP"/>
    </source>
</evidence>
<dbReference type="AlphaFoldDB" id="A0A368QMP5"/>
<feature type="chain" id="PRO_5016761881" description="Flavodoxin-like domain-containing protein" evidence="2">
    <location>
        <begin position="19"/>
        <end position="275"/>
    </location>
</feature>
<reference evidence="4" key="1">
    <citation type="journal article" date="2012" name="Nat. Biotechnol.">
        <title>Reference genome sequence of the model plant Setaria.</title>
        <authorList>
            <person name="Bennetzen J.L."/>
            <person name="Schmutz J."/>
            <person name="Wang H."/>
            <person name="Percifield R."/>
            <person name="Hawkins J."/>
            <person name="Pontaroli A.C."/>
            <person name="Estep M."/>
            <person name="Feng L."/>
            <person name="Vaughn J.N."/>
            <person name="Grimwood J."/>
            <person name="Jenkins J."/>
            <person name="Barry K."/>
            <person name="Lindquist E."/>
            <person name="Hellsten U."/>
            <person name="Deshpande S."/>
            <person name="Wang X."/>
            <person name="Wu X."/>
            <person name="Mitros T."/>
            <person name="Triplett J."/>
            <person name="Yang X."/>
            <person name="Ye C.Y."/>
            <person name="Mauro-Herrera M."/>
            <person name="Wang L."/>
            <person name="Li P."/>
            <person name="Sharma M."/>
            <person name="Sharma R."/>
            <person name="Ronald P.C."/>
            <person name="Panaud O."/>
            <person name="Kellogg E.A."/>
            <person name="Brutnell T.P."/>
            <person name="Doust A.N."/>
            <person name="Tuskan G.A."/>
            <person name="Rokhsar D."/>
            <person name="Devos K.M."/>
        </authorList>
    </citation>
    <scope>NUCLEOTIDE SEQUENCE [LARGE SCALE GENOMIC DNA]</scope>
    <source>
        <strain evidence="4">Yugu1</strain>
    </source>
</reference>
<dbReference type="PANTHER" id="PTHR19384">
    <property type="entry name" value="NITRIC OXIDE SYNTHASE-RELATED"/>
    <property type="match status" value="1"/>
</dbReference>
<gene>
    <name evidence="4" type="ORF">SETIT_3G308900v2</name>
</gene>